<dbReference type="SUPFAM" id="SSF46548">
    <property type="entry name" value="alpha-helical ferredoxin"/>
    <property type="match status" value="1"/>
</dbReference>
<evidence type="ECO:0000256" key="6">
    <source>
        <dbReference type="ARBA" id="ARBA00023002"/>
    </source>
</evidence>
<evidence type="ECO:0000256" key="4">
    <source>
        <dbReference type="ARBA" id="ARBA00022723"/>
    </source>
</evidence>
<dbReference type="Pfam" id="PF13484">
    <property type="entry name" value="Fer4_16"/>
    <property type="match status" value="1"/>
</dbReference>
<dbReference type="Proteomes" id="UP001379533">
    <property type="component" value="Chromosome"/>
</dbReference>
<keyword evidence="11" id="KW-1185">Reference proteome</keyword>
<dbReference type="NCBIfam" id="TIGR00276">
    <property type="entry name" value="tRNA epoxyqueuosine(34) reductase QueG"/>
    <property type="match status" value="1"/>
</dbReference>
<protein>
    <submittedName>
        <fullName evidence="10">tRNA epoxyqueuosine(34) reductase QueG</fullName>
        <ecNumber evidence="10">1.17.99.6</ecNumber>
    </submittedName>
</protein>
<proteinExistence type="predicted"/>
<evidence type="ECO:0000259" key="9">
    <source>
        <dbReference type="PROSITE" id="PS51379"/>
    </source>
</evidence>
<sequence length="371" mass="40549">MVHLQPPKTQATRPEEAIVARAREMGFDAVGFARADLPLEADFAHYRAFIDQGMHGEMSWLAENAEVRAVATGEGMLAGARSVICLARRYQRPREDEERDAPLARTVARYARGSDYHNHLRRKLRKLAAFVRRLGTEEAPVFARPLCDDAPILERAWAARAGLGFIGKNGLLIVPGQGSMVLLGEVLTTLPLTPGVPMAERCGSCTRCLEACPTDAFVRPFVLDARRCIAYLTIEHHSDIAEEFRAPIGEHLFGCDDCQTVCPFNASNKQRAPAQGPFRPLEAWSSLDLTTLLELRGEDDEATQAVWARLAGSPVRRATAEGLARNAALVLGNRGDAEALPVLRRAAAAHPSAMVRETAGWAVRLLEGCRG</sequence>
<dbReference type="EMBL" id="CP089982">
    <property type="protein sequence ID" value="WXA98469.1"/>
    <property type="molecule type" value="Genomic_DNA"/>
</dbReference>
<gene>
    <name evidence="10" type="primary">queG</name>
    <name evidence="10" type="ORF">LZC95_16720</name>
</gene>
<evidence type="ECO:0000256" key="8">
    <source>
        <dbReference type="ARBA" id="ARBA00023014"/>
    </source>
</evidence>
<dbReference type="InterPro" id="IPR017896">
    <property type="entry name" value="4Fe4S_Fe-S-bd"/>
</dbReference>
<dbReference type="EC" id="1.17.99.6" evidence="10"/>
<accession>A0ABZ2KNC2</accession>
<dbReference type="PANTHER" id="PTHR30002">
    <property type="entry name" value="EPOXYQUEUOSINE REDUCTASE"/>
    <property type="match status" value="1"/>
</dbReference>
<dbReference type="PROSITE" id="PS51379">
    <property type="entry name" value="4FE4S_FER_2"/>
    <property type="match status" value="1"/>
</dbReference>
<dbReference type="RefSeq" id="WP_394849080.1">
    <property type="nucleotide sequence ID" value="NZ_CP089982.1"/>
</dbReference>
<keyword evidence="8" id="KW-0411">Iron-sulfur</keyword>
<keyword evidence="2" id="KW-0963">Cytoplasm</keyword>
<reference evidence="10 11" key="1">
    <citation type="submission" date="2021-12" db="EMBL/GenBank/DDBJ databases">
        <title>Discovery of the Pendulisporaceae a myxobacterial family with distinct sporulation behavior and unique specialized metabolism.</title>
        <authorList>
            <person name="Garcia R."/>
            <person name="Popoff A."/>
            <person name="Bader C.D."/>
            <person name="Loehr J."/>
            <person name="Walesch S."/>
            <person name="Walt C."/>
            <person name="Boldt J."/>
            <person name="Bunk B."/>
            <person name="Haeckl F.J.F.P.J."/>
            <person name="Gunesch A.P."/>
            <person name="Birkelbach J."/>
            <person name="Nuebel U."/>
            <person name="Pietschmann T."/>
            <person name="Bach T."/>
            <person name="Mueller R."/>
        </authorList>
    </citation>
    <scope>NUCLEOTIDE SEQUENCE [LARGE SCALE GENOMIC DNA]</scope>
    <source>
        <strain evidence="10 11">MSr12523</strain>
    </source>
</reference>
<keyword evidence="6 10" id="KW-0560">Oxidoreductase</keyword>
<organism evidence="10 11">
    <name type="scientific">Pendulispora brunnea</name>
    <dbReference type="NCBI Taxonomy" id="2905690"/>
    <lineage>
        <taxon>Bacteria</taxon>
        <taxon>Pseudomonadati</taxon>
        <taxon>Myxococcota</taxon>
        <taxon>Myxococcia</taxon>
        <taxon>Myxococcales</taxon>
        <taxon>Sorangiineae</taxon>
        <taxon>Pendulisporaceae</taxon>
        <taxon>Pendulispora</taxon>
    </lineage>
</organism>
<dbReference type="InterPro" id="IPR013542">
    <property type="entry name" value="QueG_DUF1730"/>
</dbReference>
<keyword evidence="1" id="KW-0004">4Fe-4S</keyword>
<dbReference type="PROSITE" id="PS00198">
    <property type="entry name" value="4FE4S_FER_1"/>
    <property type="match status" value="1"/>
</dbReference>
<evidence type="ECO:0000256" key="5">
    <source>
        <dbReference type="ARBA" id="ARBA00022785"/>
    </source>
</evidence>
<keyword evidence="5" id="KW-0671">Queuosine biosynthesis</keyword>
<dbReference type="InterPro" id="IPR017900">
    <property type="entry name" value="4Fe4S_Fe_S_CS"/>
</dbReference>
<evidence type="ECO:0000256" key="7">
    <source>
        <dbReference type="ARBA" id="ARBA00023004"/>
    </source>
</evidence>
<evidence type="ECO:0000313" key="11">
    <source>
        <dbReference type="Proteomes" id="UP001379533"/>
    </source>
</evidence>
<keyword evidence="7" id="KW-0408">Iron</keyword>
<dbReference type="InterPro" id="IPR004453">
    <property type="entry name" value="QueG"/>
</dbReference>
<dbReference type="PANTHER" id="PTHR30002:SF4">
    <property type="entry name" value="EPOXYQUEUOSINE REDUCTASE"/>
    <property type="match status" value="1"/>
</dbReference>
<dbReference type="GO" id="GO:0052693">
    <property type="term" value="F:epoxyqueuosine reductase activity"/>
    <property type="evidence" value="ECO:0007669"/>
    <property type="project" value="UniProtKB-EC"/>
</dbReference>
<name>A0ABZ2KNC2_9BACT</name>
<evidence type="ECO:0000256" key="1">
    <source>
        <dbReference type="ARBA" id="ARBA00022485"/>
    </source>
</evidence>
<keyword evidence="3" id="KW-0819">tRNA processing</keyword>
<evidence type="ECO:0000256" key="3">
    <source>
        <dbReference type="ARBA" id="ARBA00022694"/>
    </source>
</evidence>
<feature type="domain" description="4Fe-4S ferredoxin-type" evidence="9">
    <location>
        <begin position="192"/>
        <end position="222"/>
    </location>
</feature>
<dbReference type="Gene3D" id="3.30.70.20">
    <property type="match status" value="1"/>
</dbReference>
<evidence type="ECO:0000313" key="10">
    <source>
        <dbReference type="EMBL" id="WXA98469.1"/>
    </source>
</evidence>
<evidence type="ECO:0000256" key="2">
    <source>
        <dbReference type="ARBA" id="ARBA00022490"/>
    </source>
</evidence>
<dbReference type="Pfam" id="PF08331">
    <property type="entry name" value="QueG_DUF1730"/>
    <property type="match status" value="1"/>
</dbReference>
<keyword evidence="4" id="KW-0479">Metal-binding</keyword>